<proteinExistence type="predicted"/>
<dbReference type="EMBL" id="JAVDZE010000002">
    <property type="protein sequence ID" value="MDV3103909.1"/>
    <property type="molecule type" value="Genomic_DNA"/>
</dbReference>
<evidence type="ECO:0000313" key="1">
    <source>
        <dbReference type="EMBL" id="MDV3103909.1"/>
    </source>
</evidence>
<accession>A0AAE4NVI5</accession>
<organism evidence="1 2">
    <name type="scientific">Thermococcus waiotapuensis</name>
    <dbReference type="NCBI Taxonomy" id="90909"/>
    <lineage>
        <taxon>Archaea</taxon>
        <taxon>Methanobacteriati</taxon>
        <taxon>Methanobacteriota</taxon>
        <taxon>Thermococci</taxon>
        <taxon>Thermococcales</taxon>
        <taxon>Thermococcaceae</taxon>
        <taxon>Thermococcus</taxon>
    </lineage>
</organism>
<name>A0AAE4NVI5_9EURY</name>
<evidence type="ECO:0000313" key="2">
    <source>
        <dbReference type="Proteomes" id="UP001245683"/>
    </source>
</evidence>
<sequence>MPMKFPMRASEDSTEIHEEMEAEMEEHMGIDWEEMKEMHEVCERYMGIEEREE</sequence>
<dbReference type="AlphaFoldDB" id="A0AAE4NVI5"/>
<protein>
    <submittedName>
        <fullName evidence="1">Uncharacterized protein</fullName>
    </submittedName>
</protein>
<dbReference type="RefSeq" id="WP_315341441.1">
    <property type="nucleotide sequence ID" value="NZ_JAVDZE010000002.1"/>
</dbReference>
<keyword evidence="2" id="KW-1185">Reference proteome</keyword>
<reference evidence="1 2" key="1">
    <citation type="submission" date="2023-08" db="EMBL/GenBank/DDBJ databases">
        <title>Draft genome sequence of Thermococcus waiotapuensis WT1T, a thermophilic sulphur-dependent archaeon from order Thermococcales.</title>
        <authorList>
            <person name="Manners S.H."/>
            <person name="Carere C.R."/>
            <person name="Dhami M.K."/>
            <person name="Dobson R.C.J."/>
            <person name="Stott M.B."/>
        </authorList>
    </citation>
    <scope>NUCLEOTIDE SEQUENCE [LARGE SCALE GENOMIC DNA]</scope>
    <source>
        <strain evidence="1 2">WT1</strain>
    </source>
</reference>
<dbReference type="Proteomes" id="UP001245683">
    <property type="component" value="Unassembled WGS sequence"/>
</dbReference>
<gene>
    <name evidence="1" type="ORF">RBI02_05030</name>
</gene>
<comment type="caution">
    <text evidence="1">The sequence shown here is derived from an EMBL/GenBank/DDBJ whole genome shotgun (WGS) entry which is preliminary data.</text>
</comment>